<keyword evidence="2" id="KW-0238">DNA-binding</keyword>
<dbReference type="AlphaFoldDB" id="A0AAJ2EXG1"/>
<protein>
    <submittedName>
        <fullName evidence="5">LacI family kdg operon repressor</fullName>
    </submittedName>
</protein>
<dbReference type="GO" id="GO:0000976">
    <property type="term" value="F:transcription cis-regulatory region binding"/>
    <property type="evidence" value="ECO:0007669"/>
    <property type="project" value="TreeGrafter"/>
</dbReference>
<dbReference type="Pfam" id="PF00356">
    <property type="entry name" value="LacI"/>
    <property type="match status" value="1"/>
</dbReference>
<organism evidence="5 6">
    <name type="scientific">Pseudomonas oryzihabitans</name>
    <dbReference type="NCBI Taxonomy" id="47885"/>
    <lineage>
        <taxon>Bacteria</taxon>
        <taxon>Pseudomonadati</taxon>
        <taxon>Pseudomonadota</taxon>
        <taxon>Gammaproteobacteria</taxon>
        <taxon>Pseudomonadales</taxon>
        <taxon>Pseudomonadaceae</taxon>
        <taxon>Pseudomonas</taxon>
    </lineage>
</organism>
<dbReference type="PROSITE" id="PS00356">
    <property type="entry name" value="HTH_LACI_1"/>
    <property type="match status" value="1"/>
</dbReference>
<dbReference type="PANTHER" id="PTHR30146">
    <property type="entry name" value="LACI-RELATED TRANSCRIPTIONAL REPRESSOR"/>
    <property type="match status" value="1"/>
</dbReference>
<dbReference type="PANTHER" id="PTHR30146:SF145">
    <property type="entry name" value="RIBOSE OPERON REPRESSOR"/>
    <property type="match status" value="1"/>
</dbReference>
<gene>
    <name evidence="5" type="ORF">QE440_003554</name>
</gene>
<dbReference type="EMBL" id="JAVJAF010000001">
    <property type="protein sequence ID" value="MDR6235813.1"/>
    <property type="molecule type" value="Genomic_DNA"/>
</dbReference>
<dbReference type="SUPFAM" id="SSF53822">
    <property type="entry name" value="Periplasmic binding protein-like I"/>
    <property type="match status" value="1"/>
</dbReference>
<dbReference type="InterPro" id="IPR010982">
    <property type="entry name" value="Lambda_DNA-bd_dom_sf"/>
</dbReference>
<feature type="domain" description="HTH lacI-type" evidence="4">
    <location>
        <begin position="14"/>
        <end position="69"/>
    </location>
</feature>
<evidence type="ECO:0000256" key="1">
    <source>
        <dbReference type="ARBA" id="ARBA00023015"/>
    </source>
</evidence>
<dbReference type="SUPFAM" id="SSF47413">
    <property type="entry name" value="lambda repressor-like DNA-binding domains"/>
    <property type="match status" value="1"/>
</dbReference>
<accession>A0AAJ2EXG1</accession>
<dbReference type="InterPro" id="IPR001761">
    <property type="entry name" value="Peripla_BP/Lac1_sug-bd_dom"/>
</dbReference>
<sequence>MNDVFLPGLRTSRATIAEVAAAAGVSKASVSRYISGDRRLLSDSLAARIEQAVTALDFQPNQMARGLKRGRSRLIGMLVADMLNPYSTAVMHGVETACRQQGYSLLICNTDQDARQERQQLAALQSYSIEGLIVNTFGQHAADLRQLGSRLPLVLLDRELPGIDADLVGLDNYQAIATGVAHLQQQGYRDLLLVSEPLNGTSSRVQRLTAFEALLVEHPSCQGAHCTDADDPQALQAALADFLASPGPGPKAVLTANGVATLATTLALQALGEPLFERIGLLALDDLDWFPLVGGGISALAQPTHALGVAAFERLQQRIEGDRSAPTQQTFSAELRIRQSTRARNCS</sequence>
<evidence type="ECO:0000256" key="2">
    <source>
        <dbReference type="ARBA" id="ARBA00023125"/>
    </source>
</evidence>
<dbReference type="InterPro" id="IPR028082">
    <property type="entry name" value="Peripla_BP_I"/>
</dbReference>
<dbReference type="Gene3D" id="3.40.50.2300">
    <property type="match status" value="2"/>
</dbReference>
<evidence type="ECO:0000259" key="4">
    <source>
        <dbReference type="PROSITE" id="PS50932"/>
    </source>
</evidence>
<name>A0AAJ2EXG1_9PSED</name>
<keyword evidence="1" id="KW-0805">Transcription regulation</keyword>
<evidence type="ECO:0000256" key="3">
    <source>
        <dbReference type="ARBA" id="ARBA00023163"/>
    </source>
</evidence>
<proteinExistence type="predicted"/>
<dbReference type="SMART" id="SM00354">
    <property type="entry name" value="HTH_LACI"/>
    <property type="match status" value="1"/>
</dbReference>
<dbReference type="Pfam" id="PF00532">
    <property type="entry name" value="Peripla_BP_1"/>
    <property type="match status" value="1"/>
</dbReference>
<dbReference type="CDD" id="cd01392">
    <property type="entry name" value="HTH_LacI"/>
    <property type="match status" value="1"/>
</dbReference>
<evidence type="ECO:0000313" key="6">
    <source>
        <dbReference type="Proteomes" id="UP001268036"/>
    </source>
</evidence>
<reference evidence="5" key="1">
    <citation type="submission" date="2023-08" db="EMBL/GenBank/DDBJ databases">
        <title>Functional and genomic diversity of the sorghum phyllosphere microbiome.</title>
        <authorList>
            <person name="Shade A."/>
        </authorList>
    </citation>
    <scope>NUCLEOTIDE SEQUENCE</scope>
    <source>
        <strain evidence="5">SORGH_AS_0201</strain>
    </source>
</reference>
<dbReference type="CDD" id="cd06283">
    <property type="entry name" value="PBP1_RegR_EndR_KdgR-like"/>
    <property type="match status" value="1"/>
</dbReference>
<dbReference type="GO" id="GO:0003700">
    <property type="term" value="F:DNA-binding transcription factor activity"/>
    <property type="evidence" value="ECO:0007669"/>
    <property type="project" value="TreeGrafter"/>
</dbReference>
<dbReference type="PROSITE" id="PS50932">
    <property type="entry name" value="HTH_LACI_2"/>
    <property type="match status" value="1"/>
</dbReference>
<dbReference type="InterPro" id="IPR000843">
    <property type="entry name" value="HTH_LacI"/>
</dbReference>
<dbReference type="RefSeq" id="WP_309760723.1">
    <property type="nucleotide sequence ID" value="NZ_JAVJAF010000001.1"/>
</dbReference>
<dbReference type="Proteomes" id="UP001268036">
    <property type="component" value="Unassembled WGS sequence"/>
</dbReference>
<comment type="caution">
    <text evidence="5">The sequence shown here is derived from an EMBL/GenBank/DDBJ whole genome shotgun (WGS) entry which is preliminary data.</text>
</comment>
<evidence type="ECO:0000313" key="5">
    <source>
        <dbReference type="EMBL" id="MDR6235813.1"/>
    </source>
</evidence>
<dbReference type="Gene3D" id="1.10.260.40">
    <property type="entry name" value="lambda repressor-like DNA-binding domains"/>
    <property type="match status" value="1"/>
</dbReference>
<keyword evidence="3" id="KW-0804">Transcription</keyword>